<keyword evidence="2" id="KW-1133">Transmembrane helix</keyword>
<evidence type="ECO:0000313" key="3">
    <source>
        <dbReference type="EMBL" id="PNS16217.1"/>
    </source>
</evidence>
<keyword evidence="2" id="KW-0812">Transmembrane</keyword>
<proteinExistence type="predicted"/>
<feature type="compositionally biased region" description="Polar residues" evidence="1">
    <location>
        <begin position="1"/>
        <end position="13"/>
    </location>
</feature>
<keyword evidence="2" id="KW-0472">Membrane</keyword>
<feature type="compositionally biased region" description="Low complexity" evidence="1">
    <location>
        <begin position="20"/>
        <end position="31"/>
    </location>
</feature>
<dbReference type="InParanoid" id="A0A2K1QM29"/>
<feature type="region of interest" description="Disordered" evidence="1">
    <location>
        <begin position="1"/>
        <end position="86"/>
    </location>
</feature>
<gene>
    <name evidence="3" type="ORF">CAC42_6324</name>
</gene>
<feature type="transmembrane region" description="Helical" evidence="2">
    <location>
        <begin position="123"/>
        <end position="144"/>
    </location>
</feature>
<organism evidence="3 4">
    <name type="scientific">Sphaceloma murrayae</name>
    <dbReference type="NCBI Taxonomy" id="2082308"/>
    <lineage>
        <taxon>Eukaryota</taxon>
        <taxon>Fungi</taxon>
        <taxon>Dikarya</taxon>
        <taxon>Ascomycota</taxon>
        <taxon>Pezizomycotina</taxon>
        <taxon>Dothideomycetes</taxon>
        <taxon>Dothideomycetidae</taxon>
        <taxon>Myriangiales</taxon>
        <taxon>Elsinoaceae</taxon>
        <taxon>Sphaceloma</taxon>
    </lineage>
</organism>
<name>A0A2K1QM29_9PEZI</name>
<evidence type="ECO:0000313" key="4">
    <source>
        <dbReference type="Proteomes" id="UP000243797"/>
    </source>
</evidence>
<dbReference type="AlphaFoldDB" id="A0A2K1QM29"/>
<dbReference type="EMBL" id="NKHZ01000058">
    <property type="protein sequence ID" value="PNS16217.1"/>
    <property type="molecule type" value="Genomic_DNA"/>
</dbReference>
<accession>A0A2K1QM29</accession>
<dbReference type="Proteomes" id="UP000243797">
    <property type="component" value="Unassembled WGS sequence"/>
</dbReference>
<protein>
    <submittedName>
        <fullName evidence="3">Uncharacterized protein</fullName>
    </submittedName>
</protein>
<comment type="caution">
    <text evidence="3">The sequence shown here is derived from an EMBL/GenBank/DDBJ whole genome shotgun (WGS) entry which is preliminary data.</text>
</comment>
<sequence length="145" mass="15227">MSFQANSATANERCTSHDQAGASAASPGRSANLEINDLSSDPTLQDRCPRPISDNGQRSEASDIAVPSPIHVRPYDGPYEDISPPALRRSSSISLRALEANRPDSSVRKSTTLSVVGSSAKRAWKVVAGVIAVVGFAVAMSQYAA</sequence>
<keyword evidence="4" id="KW-1185">Reference proteome</keyword>
<evidence type="ECO:0000256" key="2">
    <source>
        <dbReference type="SAM" id="Phobius"/>
    </source>
</evidence>
<reference evidence="3 4" key="1">
    <citation type="submission" date="2017-06" db="EMBL/GenBank/DDBJ databases">
        <title>Draft genome sequence of a variant of Elsinoe murrayae.</title>
        <authorList>
            <person name="Cheng Q."/>
        </authorList>
    </citation>
    <scope>NUCLEOTIDE SEQUENCE [LARGE SCALE GENOMIC DNA]</scope>
    <source>
        <strain evidence="3 4">CQ-2017a</strain>
    </source>
</reference>
<evidence type="ECO:0000256" key="1">
    <source>
        <dbReference type="SAM" id="MobiDB-lite"/>
    </source>
</evidence>